<proteinExistence type="predicted"/>
<sequence length="275" mass="29665">HAHTLSYTHLHTALAHSLWRRGLAARALPSSRTSPHCALTDCEGSLVGARSTTERRTEHERARAKLVKTPDTPPPPSRSSAPLIHSHKAREGTTGERSSARTLHCSSAPADTDSVHPGTDSQPPSVSCVCCASYCRTRKHTLTQTRSMCVDSAGCELEACSSSDEVHTLSGSMSAALKPSARELRACSPRQRCCAALERLRSPTAAAGILSFGNVLNYLDRYTVAAGSNKILTVQNTRTPTHQHSAFFKSCSRCRVPHLKPIQPIGTHCARLNTE</sequence>
<accession>A0A8B9LQS0</accession>
<feature type="compositionally biased region" description="Basic and acidic residues" evidence="1">
    <location>
        <begin position="52"/>
        <end position="63"/>
    </location>
</feature>
<dbReference type="Proteomes" id="UP000694621">
    <property type="component" value="Unplaced"/>
</dbReference>
<feature type="region of interest" description="Disordered" evidence="1">
    <location>
        <begin position="48"/>
        <end position="124"/>
    </location>
</feature>
<dbReference type="AlphaFoldDB" id="A0A8B9LQS0"/>
<feature type="compositionally biased region" description="Polar residues" evidence="1">
    <location>
        <begin position="95"/>
        <end position="105"/>
    </location>
</feature>
<evidence type="ECO:0000256" key="1">
    <source>
        <dbReference type="SAM" id="MobiDB-lite"/>
    </source>
</evidence>
<organism evidence="2 3">
    <name type="scientific">Astyanax mexicanus</name>
    <name type="common">Blind cave fish</name>
    <name type="synonym">Astyanax fasciatus mexicanus</name>
    <dbReference type="NCBI Taxonomy" id="7994"/>
    <lineage>
        <taxon>Eukaryota</taxon>
        <taxon>Metazoa</taxon>
        <taxon>Chordata</taxon>
        <taxon>Craniata</taxon>
        <taxon>Vertebrata</taxon>
        <taxon>Euteleostomi</taxon>
        <taxon>Actinopterygii</taxon>
        <taxon>Neopterygii</taxon>
        <taxon>Teleostei</taxon>
        <taxon>Ostariophysi</taxon>
        <taxon>Characiformes</taxon>
        <taxon>Characoidei</taxon>
        <taxon>Acestrorhamphidae</taxon>
        <taxon>Acestrorhamphinae</taxon>
        <taxon>Astyanax</taxon>
    </lineage>
</organism>
<name>A0A8B9LQS0_ASTMX</name>
<dbReference type="Ensembl" id="ENSAMXT00005059344.1">
    <property type="protein sequence ID" value="ENSAMXP00005054880.1"/>
    <property type="gene ID" value="ENSAMXG00005024520.1"/>
</dbReference>
<evidence type="ECO:0000313" key="2">
    <source>
        <dbReference type="Ensembl" id="ENSAMXP00005054880.1"/>
    </source>
</evidence>
<evidence type="ECO:0000313" key="3">
    <source>
        <dbReference type="Proteomes" id="UP000694621"/>
    </source>
</evidence>
<protein>
    <submittedName>
        <fullName evidence="2">Sphingolipid transporter 2</fullName>
    </submittedName>
</protein>
<reference evidence="2" key="1">
    <citation type="submission" date="2025-08" db="UniProtKB">
        <authorList>
            <consortium name="Ensembl"/>
        </authorList>
    </citation>
    <scope>IDENTIFICATION</scope>
</reference>